<name>A0A120KNG7_9BACT</name>
<reference evidence="2" key="1">
    <citation type="submission" date="2016-02" db="EMBL/GenBank/DDBJ databases">
        <authorList>
            <person name="Holder M.E."/>
            <person name="Ajami N.J."/>
            <person name="Petrosino J.F."/>
        </authorList>
    </citation>
    <scope>NUCLEOTIDE SEQUENCE [LARGE SCALE GENOMIC DNA]</scope>
    <source>
        <strain evidence="2">CCUG 45958</strain>
    </source>
</reference>
<protein>
    <submittedName>
        <fullName evidence="1">Uncharacterized protein</fullName>
    </submittedName>
</protein>
<accession>A0A120KNG7</accession>
<keyword evidence="2" id="KW-1185">Reference proteome</keyword>
<dbReference type="EMBL" id="CP014229">
    <property type="protein sequence ID" value="AMD91129.1"/>
    <property type="molecule type" value="Genomic_DNA"/>
</dbReference>
<sequence>MQLGSVHAQGRIPGHHARIAASLINMRTGSYGIAIADVRVIEHGRVYSEAVSGTDADISQHDAERCEKIAMPDTSIMTDHYTSVEIIGVADTCIARDVTIMRYNIGIAQCDVTHNFYSGMNQTKKTRFACLPFFISFEPQGWLSDADDQRVIFLRRVGII</sequence>
<evidence type="ECO:0000313" key="2">
    <source>
        <dbReference type="Proteomes" id="UP000069241"/>
    </source>
</evidence>
<dbReference type="AlphaFoldDB" id="A0A120KNG7"/>
<proteinExistence type="predicted"/>
<gene>
    <name evidence="1" type="ORF">AXF13_13910</name>
</gene>
<dbReference type="KEGG" id="dfi:AXF13_13910"/>
<dbReference type="Proteomes" id="UP000069241">
    <property type="component" value="Chromosome"/>
</dbReference>
<organism evidence="1 2">
    <name type="scientific">Desulfovibrio fairfieldensis</name>
    <dbReference type="NCBI Taxonomy" id="44742"/>
    <lineage>
        <taxon>Bacteria</taxon>
        <taxon>Pseudomonadati</taxon>
        <taxon>Thermodesulfobacteriota</taxon>
        <taxon>Desulfovibrionia</taxon>
        <taxon>Desulfovibrionales</taxon>
        <taxon>Desulfovibrionaceae</taxon>
        <taxon>Desulfovibrio</taxon>
    </lineage>
</organism>
<evidence type="ECO:0000313" key="1">
    <source>
        <dbReference type="EMBL" id="AMD91129.1"/>
    </source>
</evidence>